<reference evidence="2" key="2">
    <citation type="journal article" date="2014" name="ISME J.">
        <title>Microbial stratification in low pH oxic and suboxic macroscopic growths along an acid mine drainage.</title>
        <authorList>
            <person name="Mendez-Garcia C."/>
            <person name="Mesa V."/>
            <person name="Sprenger R.R."/>
            <person name="Richter M."/>
            <person name="Diez M.S."/>
            <person name="Solano J."/>
            <person name="Bargiela R."/>
            <person name="Golyshina O.V."/>
            <person name="Manteca A."/>
            <person name="Ramos J.L."/>
            <person name="Gallego J.R."/>
            <person name="Llorente I."/>
            <person name="Martins Dos Santos V.A."/>
            <person name="Jensen O.N."/>
            <person name="Pelaez A.I."/>
            <person name="Sanchez J."/>
            <person name="Ferrer M."/>
        </authorList>
    </citation>
    <scope>NUCLEOTIDE SEQUENCE</scope>
</reference>
<evidence type="ECO:0000256" key="1">
    <source>
        <dbReference type="SAM" id="Phobius"/>
    </source>
</evidence>
<feature type="transmembrane region" description="Helical" evidence="1">
    <location>
        <begin position="12"/>
        <end position="33"/>
    </location>
</feature>
<evidence type="ECO:0000313" key="2">
    <source>
        <dbReference type="EMBL" id="EQD47433.1"/>
    </source>
</evidence>
<dbReference type="EMBL" id="AUZX01010513">
    <property type="protein sequence ID" value="EQD47433.1"/>
    <property type="molecule type" value="Genomic_DNA"/>
</dbReference>
<feature type="transmembrane region" description="Helical" evidence="1">
    <location>
        <begin position="45"/>
        <end position="71"/>
    </location>
</feature>
<keyword evidence="1" id="KW-0472">Membrane</keyword>
<comment type="caution">
    <text evidence="2">The sequence shown here is derived from an EMBL/GenBank/DDBJ whole genome shotgun (WGS) entry which is preliminary data.</text>
</comment>
<proteinExistence type="predicted"/>
<accession>T0ZRZ1</accession>
<organism evidence="2">
    <name type="scientific">mine drainage metagenome</name>
    <dbReference type="NCBI Taxonomy" id="410659"/>
    <lineage>
        <taxon>unclassified sequences</taxon>
        <taxon>metagenomes</taxon>
        <taxon>ecological metagenomes</taxon>
    </lineage>
</organism>
<feature type="non-terminal residue" evidence="2">
    <location>
        <position position="127"/>
    </location>
</feature>
<reference evidence="2" key="1">
    <citation type="submission" date="2013-08" db="EMBL/GenBank/DDBJ databases">
        <authorList>
            <person name="Mendez C."/>
            <person name="Richter M."/>
            <person name="Ferrer M."/>
            <person name="Sanchez J."/>
        </authorList>
    </citation>
    <scope>NUCLEOTIDE SEQUENCE</scope>
</reference>
<gene>
    <name evidence="2" type="ORF">B1A_14324</name>
</gene>
<protein>
    <submittedName>
        <fullName evidence="2">Membrane protein</fullName>
    </submittedName>
</protein>
<keyword evidence="1" id="KW-0812">Transmembrane</keyword>
<feature type="transmembrane region" description="Helical" evidence="1">
    <location>
        <begin position="91"/>
        <end position="108"/>
    </location>
</feature>
<name>T0ZRZ1_9ZZZZ</name>
<keyword evidence="1" id="KW-1133">Transmembrane helix</keyword>
<sequence length="127" mass="14323">MHPPVRERSFWLVQLMVVLWAIIHISIDMHGGLDNRYFPYGIPIDLLLIPVGYAALYYGLSGSAATTLWAILLWTPDLLLDHDKGHYHQDLVQLAVVAVVALFVGLEIERAHLERARAEAAEAERRA</sequence>
<dbReference type="AlphaFoldDB" id="T0ZRZ1"/>